<name>A0A382HPS8_9ZZZZ</name>
<dbReference type="GO" id="GO:0046872">
    <property type="term" value="F:metal ion binding"/>
    <property type="evidence" value="ECO:0007669"/>
    <property type="project" value="UniProtKB-KW"/>
</dbReference>
<gene>
    <name evidence="3" type="ORF">METZ01_LOCUS242162</name>
</gene>
<dbReference type="GO" id="GO:0005829">
    <property type="term" value="C:cytosol"/>
    <property type="evidence" value="ECO:0007669"/>
    <property type="project" value="TreeGrafter"/>
</dbReference>
<dbReference type="SUPFAM" id="SSF51556">
    <property type="entry name" value="Metallo-dependent hydrolases"/>
    <property type="match status" value="1"/>
</dbReference>
<dbReference type="EMBL" id="UINC01062561">
    <property type="protein sequence ID" value="SVB89308.1"/>
    <property type="molecule type" value="Genomic_DNA"/>
</dbReference>
<reference evidence="3" key="1">
    <citation type="submission" date="2018-05" db="EMBL/GenBank/DDBJ databases">
        <authorList>
            <person name="Lanie J.A."/>
            <person name="Ng W.-L."/>
            <person name="Kazmierczak K.M."/>
            <person name="Andrzejewski T.M."/>
            <person name="Davidsen T.M."/>
            <person name="Wayne K.J."/>
            <person name="Tettelin H."/>
            <person name="Glass J.I."/>
            <person name="Rusch D."/>
            <person name="Podicherti R."/>
            <person name="Tsui H.-C.T."/>
            <person name="Winkler M.E."/>
        </authorList>
    </citation>
    <scope>NUCLEOTIDE SEQUENCE</scope>
</reference>
<dbReference type="InterPro" id="IPR015991">
    <property type="entry name" value="TatD/YcfH-like"/>
</dbReference>
<evidence type="ECO:0000256" key="1">
    <source>
        <dbReference type="ARBA" id="ARBA00022723"/>
    </source>
</evidence>
<evidence type="ECO:0000256" key="2">
    <source>
        <dbReference type="ARBA" id="ARBA00022801"/>
    </source>
</evidence>
<evidence type="ECO:0008006" key="4">
    <source>
        <dbReference type="Google" id="ProtNLM"/>
    </source>
</evidence>
<dbReference type="CDD" id="cd01310">
    <property type="entry name" value="TatD_DNAse"/>
    <property type="match status" value="1"/>
</dbReference>
<dbReference type="Gene3D" id="3.20.20.140">
    <property type="entry name" value="Metal-dependent hydrolases"/>
    <property type="match status" value="1"/>
</dbReference>
<dbReference type="GO" id="GO:0004536">
    <property type="term" value="F:DNA nuclease activity"/>
    <property type="evidence" value="ECO:0007669"/>
    <property type="project" value="InterPro"/>
</dbReference>
<organism evidence="3">
    <name type="scientific">marine metagenome</name>
    <dbReference type="NCBI Taxonomy" id="408172"/>
    <lineage>
        <taxon>unclassified sequences</taxon>
        <taxon>metagenomes</taxon>
        <taxon>ecological metagenomes</taxon>
    </lineage>
</organism>
<dbReference type="NCBIfam" id="TIGR00010">
    <property type="entry name" value="YchF/TatD family DNA exonuclease"/>
    <property type="match status" value="1"/>
</dbReference>
<dbReference type="InterPro" id="IPR001130">
    <property type="entry name" value="TatD-like"/>
</dbReference>
<evidence type="ECO:0000313" key="3">
    <source>
        <dbReference type="EMBL" id="SVB89308.1"/>
    </source>
</evidence>
<accession>A0A382HPS8</accession>
<keyword evidence="2" id="KW-0378">Hydrolase</keyword>
<proteinExistence type="predicted"/>
<protein>
    <recommendedName>
        <fullName evidence="4">Hydrolase TatD</fullName>
    </recommendedName>
</protein>
<dbReference type="PROSITE" id="PS01091">
    <property type="entry name" value="TATD_3"/>
    <property type="match status" value="1"/>
</dbReference>
<dbReference type="InterPro" id="IPR018228">
    <property type="entry name" value="DNase_TatD-rel_CS"/>
</dbReference>
<dbReference type="InterPro" id="IPR032466">
    <property type="entry name" value="Metal_Hydrolase"/>
</dbReference>
<dbReference type="FunFam" id="3.20.20.140:FF:000005">
    <property type="entry name" value="TatD family hydrolase"/>
    <property type="match status" value="1"/>
</dbReference>
<dbReference type="PIRSF" id="PIRSF005902">
    <property type="entry name" value="DNase_TatD"/>
    <property type="match status" value="1"/>
</dbReference>
<dbReference type="GO" id="GO:0016788">
    <property type="term" value="F:hydrolase activity, acting on ester bonds"/>
    <property type="evidence" value="ECO:0007669"/>
    <property type="project" value="InterPro"/>
</dbReference>
<dbReference type="PANTHER" id="PTHR46124">
    <property type="entry name" value="D-AMINOACYL-TRNA DEACYLASE"/>
    <property type="match status" value="1"/>
</dbReference>
<sequence length="206" mass="23245">MAINTENLWATVGMHPHDATDLTDTVMDTFRQLADHPKVVALGEMGLDYYRDLSPRSAQKTAFERQLDLAEELDMPIIVHNRDAYHDILPILRPRKGRIVGVLHSFSGDVEFMQKALDIGFYIGIGGPVTYKKSDDLQTVAKQVPANRLLIETDCPWLAPQFRRGKRNEPSYVKSVAERIAELRGTSLEEIGRITTQNFVALINKV</sequence>
<dbReference type="AlphaFoldDB" id="A0A382HPS8"/>
<keyword evidence="1" id="KW-0479">Metal-binding</keyword>
<dbReference type="Pfam" id="PF01026">
    <property type="entry name" value="TatD_DNase"/>
    <property type="match status" value="1"/>
</dbReference>
<dbReference type="PANTHER" id="PTHR46124:SF2">
    <property type="entry name" value="D-AMINOACYL-TRNA DEACYLASE"/>
    <property type="match status" value="1"/>
</dbReference>